<reference evidence="1 2" key="1">
    <citation type="journal article" date="2012" name="J. Bacteriol.">
        <title>Genome sequence of Rhizobium grahamii CCGE502, a broad-host-range symbiont with low nodulation competitiveness in Phaseolus vulgaris.</title>
        <authorList>
            <person name="Althabegoiti M.J."/>
            <person name="Lozano L."/>
            <person name="Torres-Tejerizo G."/>
            <person name="Ormeno-Orrillo E."/>
            <person name="Rogel M.A."/>
            <person name="Gonzalez V."/>
            <person name="Martinez-Romero E."/>
        </authorList>
    </citation>
    <scope>NUCLEOTIDE SEQUENCE [LARGE SCALE GENOMIC DNA]</scope>
    <source>
        <strain evidence="1 2">CCGE 502</strain>
    </source>
</reference>
<dbReference type="Proteomes" id="UP000014411">
    <property type="component" value="Unassembled WGS sequence"/>
</dbReference>
<protein>
    <submittedName>
        <fullName evidence="1">Uncharacterized protein</fullName>
    </submittedName>
</protein>
<dbReference type="HOGENOM" id="CLU_2619564_0_0_5"/>
<keyword evidence="2" id="KW-1185">Reference proteome</keyword>
<name>S3ICS2_9HYPH</name>
<evidence type="ECO:0000313" key="2">
    <source>
        <dbReference type="Proteomes" id="UP000014411"/>
    </source>
</evidence>
<comment type="caution">
    <text evidence="1">The sequence shown here is derived from an EMBL/GenBank/DDBJ whole genome shotgun (WGS) entry which is preliminary data.</text>
</comment>
<organism evidence="1 2">
    <name type="scientific">Rhizobium grahamii CCGE 502</name>
    <dbReference type="NCBI Taxonomy" id="990285"/>
    <lineage>
        <taxon>Bacteria</taxon>
        <taxon>Pseudomonadati</taxon>
        <taxon>Pseudomonadota</taxon>
        <taxon>Alphaproteobacteria</taxon>
        <taxon>Hyphomicrobiales</taxon>
        <taxon>Rhizobiaceae</taxon>
        <taxon>Rhizobium/Agrobacterium group</taxon>
        <taxon>Rhizobium</taxon>
    </lineage>
</organism>
<dbReference type="AlphaFoldDB" id="S3ICS2"/>
<proteinExistence type="predicted"/>
<dbReference type="EMBL" id="AEYE02000019">
    <property type="protein sequence ID" value="EPE96978.1"/>
    <property type="molecule type" value="Genomic_DNA"/>
</dbReference>
<accession>S3ICS2</accession>
<gene>
    <name evidence="1" type="ORF">RGCCGE502_17445</name>
</gene>
<sequence>MMLQGRREYDMSQLPDDVSRVDQMERRALAVFCNKDATSVEKSVARAVLTEANLFKRGICSALDVELKYSQFWRVSVK</sequence>
<evidence type="ECO:0000313" key="1">
    <source>
        <dbReference type="EMBL" id="EPE96978.1"/>
    </source>
</evidence>